<dbReference type="PROSITE" id="PS50297">
    <property type="entry name" value="ANK_REP_REGION"/>
    <property type="match status" value="2"/>
</dbReference>
<gene>
    <name evidence="5" type="ORF">I41_31820</name>
</gene>
<dbReference type="GO" id="GO:0005737">
    <property type="term" value="C:cytoplasm"/>
    <property type="evidence" value="ECO:0007669"/>
    <property type="project" value="TreeGrafter"/>
</dbReference>
<dbReference type="GO" id="GO:2000812">
    <property type="term" value="P:regulation of barbed-end actin filament capping"/>
    <property type="evidence" value="ECO:0007669"/>
    <property type="project" value="TreeGrafter"/>
</dbReference>
<dbReference type="SUPFAM" id="SSF48403">
    <property type="entry name" value="Ankyrin repeat"/>
    <property type="match status" value="2"/>
</dbReference>
<feature type="repeat" description="ANK" evidence="3">
    <location>
        <begin position="63"/>
        <end position="95"/>
    </location>
</feature>
<evidence type="ECO:0000256" key="1">
    <source>
        <dbReference type="ARBA" id="ARBA00022737"/>
    </source>
</evidence>
<evidence type="ECO:0000313" key="5">
    <source>
        <dbReference type="EMBL" id="QDT73990.1"/>
    </source>
</evidence>
<sequence>MSEKPLYFAARKGKFDEVKRLLASGHPPDERGDALTDKVKKAAAWIVNDGGVEFAAELFGQSIDVTPLMAAAEHGHEGIIEALLEAGADVNAEDSFKRTAMMIAITWKKETVALRLLLAGADPNAKDGSGEPVLTRAINAKLFALANALLDAGALADPRGKKDLMPITAACRNEGEKAAILIVRLMGAGAKLKSSHSLLQLVSCQSEAIVRRALADFPELVAEASPDQLLEAAGKRRDLPLIRALLESGVRPTNRPHEPSPLTAVVIGPPRSSTEFYLPQYINDELEIACLQELVNANAALNHVTKSQSSPLRMTIYFCRSRLCQWLLDQGANPNLRECGVSALAYAEQRLTDTRITHLHTDEDRVELLRRRSELEAIIEQLKTAGAASNSEPDADETQGEAGSSNARPSRLSELIDIPATPVSRRRGVCAEDFSRAEQMLVRTDIEKIATMLAKDRKFNRVERDVLGRQSEIKHEAGDALFLVKLKGHEWTYVTSERPIHGDSPMKGWSKSLKTQVLHAGEQATAGVVYYWLYDRGECVETFESDGQWFRGRVEIDPDVQDESDRMAGTSFGSLRHDEEIDWSAYESEYEFLDSFLRAEDAYLTFISVDFRKQDQSLRLAAYHDDEIAPDAIERVDIAFYKPTAAQLSTASQPDPAEDSLMQAIRAGDTEAVTTAIRSGADVNSSPPGYSSSTYLSVAAGHAAYNRPLEIVDLLLAAGADPNNGGDGPILGNACFHMDRSVVPLKIMQKLILAGADVNRRKVPLADNPFLAGGGETPLMAAARGCTLIVVKLLLKYGADATMKNDRGQTALDYAENWLRAVRRDRLKDVPAFTNDTDEARAIATVELLEVAIEGTLDIAALPDFEQTIQEETLRLVR</sequence>
<dbReference type="Pfam" id="PF13857">
    <property type="entry name" value="Ank_5"/>
    <property type="match status" value="1"/>
</dbReference>
<dbReference type="InterPro" id="IPR036770">
    <property type="entry name" value="Ankyrin_rpt-contain_sf"/>
</dbReference>
<dbReference type="Pfam" id="PF12796">
    <property type="entry name" value="Ank_2"/>
    <property type="match status" value="1"/>
</dbReference>
<dbReference type="InterPro" id="IPR002110">
    <property type="entry name" value="Ankyrin_rpt"/>
</dbReference>
<evidence type="ECO:0000256" key="2">
    <source>
        <dbReference type="ARBA" id="ARBA00023043"/>
    </source>
</evidence>
<accession>A0A517U035</accession>
<keyword evidence="6" id="KW-1185">Reference proteome</keyword>
<dbReference type="RefSeq" id="WP_145433765.1">
    <property type="nucleotide sequence ID" value="NZ_CP036339.1"/>
</dbReference>
<evidence type="ECO:0000313" key="6">
    <source>
        <dbReference type="Proteomes" id="UP000317909"/>
    </source>
</evidence>
<feature type="region of interest" description="Disordered" evidence="4">
    <location>
        <begin position="383"/>
        <end position="414"/>
    </location>
</feature>
<organism evidence="5 6">
    <name type="scientific">Lacipirellula limnantheis</name>
    <dbReference type="NCBI Taxonomy" id="2528024"/>
    <lineage>
        <taxon>Bacteria</taxon>
        <taxon>Pseudomonadati</taxon>
        <taxon>Planctomycetota</taxon>
        <taxon>Planctomycetia</taxon>
        <taxon>Pirellulales</taxon>
        <taxon>Lacipirellulaceae</taxon>
        <taxon>Lacipirellula</taxon>
    </lineage>
</organism>
<dbReference type="InterPro" id="IPR050745">
    <property type="entry name" value="Multifunctional_regulatory"/>
</dbReference>
<dbReference type="PANTHER" id="PTHR24189:SF50">
    <property type="entry name" value="ANKYRIN REPEAT AND SOCS BOX PROTEIN 2"/>
    <property type="match status" value="1"/>
</dbReference>
<keyword evidence="2 3" id="KW-0040">ANK repeat</keyword>
<proteinExistence type="predicted"/>
<dbReference type="AlphaFoldDB" id="A0A517U035"/>
<dbReference type="Gene3D" id="1.25.40.20">
    <property type="entry name" value="Ankyrin repeat-containing domain"/>
    <property type="match status" value="3"/>
</dbReference>
<protein>
    <submittedName>
        <fullName evidence="5">Ankyrin repeats (3 copies)</fullName>
    </submittedName>
</protein>
<dbReference type="PANTHER" id="PTHR24189">
    <property type="entry name" value="MYOTROPHIN"/>
    <property type="match status" value="1"/>
</dbReference>
<dbReference type="EMBL" id="CP036339">
    <property type="protein sequence ID" value="QDT73990.1"/>
    <property type="molecule type" value="Genomic_DNA"/>
</dbReference>
<dbReference type="PROSITE" id="PS50088">
    <property type="entry name" value="ANK_REPEAT"/>
    <property type="match status" value="2"/>
</dbReference>
<dbReference type="Proteomes" id="UP000317909">
    <property type="component" value="Chromosome"/>
</dbReference>
<evidence type="ECO:0000256" key="3">
    <source>
        <dbReference type="PROSITE-ProRule" id="PRU00023"/>
    </source>
</evidence>
<dbReference type="KEGG" id="llh:I41_31820"/>
<keyword evidence="1" id="KW-0677">Repeat</keyword>
<dbReference type="OrthoDB" id="211931at2"/>
<name>A0A517U035_9BACT</name>
<reference evidence="5 6" key="1">
    <citation type="submission" date="2019-02" db="EMBL/GenBank/DDBJ databases">
        <title>Deep-cultivation of Planctomycetes and their phenomic and genomic characterization uncovers novel biology.</title>
        <authorList>
            <person name="Wiegand S."/>
            <person name="Jogler M."/>
            <person name="Boedeker C."/>
            <person name="Pinto D."/>
            <person name="Vollmers J."/>
            <person name="Rivas-Marin E."/>
            <person name="Kohn T."/>
            <person name="Peeters S.H."/>
            <person name="Heuer A."/>
            <person name="Rast P."/>
            <person name="Oberbeckmann S."/>
            <person name="Bunk B."/>
            <person name="Jeske O."/>
            <person name="Meyerdierks A."/>
            <person name="Storesund J.E."/>
            <person name="Kallscheuer N."/>
            <person name="Luecker S."/>
            <person name="Lage O.M."/>
            <person name="Pohl T."/>
            <person name="Merkel B.J."/>
            <person name="Hornburger P."/>
            <person name="Mueller R.-W."/>
            <person name="Bruemmer F."/>
            <person name="Labrenz M."/>
            <person name="Spormann A.M."/>
            <person name="Op den Camp H."/>
            <person name="Overmann J."/>
            <person name="Amann R."/>
            <person name="Jetten M.S.M."/>
            <person name="Mascher T."/>
            <person name="Medema M.H."/>
            <person name="Devos D.P."/>
            <person name="Kaster A.-K."/>
            <person name="Ovreas L."/>
            <person name="Rohde M."/>
            <person name="Galperin M.Y."/>
            <person name="Jogler C."/>
        </authorList>
    </citation>
    <scope>NUCLEOTIDE SEQUENCE [LARGE SCALE GENOMIC DNA]</scope>
    <source>
        <strain evidence="5 6">I41</strain>
    </source>
</reference>
<dbReference type="SMART" id="SM00248">
    <property type="entry name" value="ANK"/>
    <property type="match status" value="8"/>
</dbReference>
<evidence type="ECO:0000256" key="4">
    <source>
        <dbReference type="SAM" id="MobiDB-lite"/>
    </source>
</evidence>
<feature type="repeat" description="ANK" evidence="3">
    <location>
        <begin position="774"/>
        <end position="806"/>
    </location>
</feature>